<evidence type="ECO:0000256" key="2">
    <source>
        <dbReference type="SAM" id="SignalP"/>
    </source>
</evidence>
<organism evidence="3 4">
    <name type="scientific">Armillaria borealis</name>
    <dbReference type="NCBI Taxonomy" id="47425"/>
    <lineage>
        <taxon>Eukaryota</taxon>
        <taxon>Fungi</taxon>
        <taxon>Dikarya</taxon>
        <taxon>Basidiomycota</taxon>
        <taxon>Agaricomycotina</taxon>
        <taxon>Agaricomycetes</taxon>
        <taxon>Agaricomycetidae</taxon>
        <taxon>Agaricales</taxon>
        <taxon>Marasmiineae</taxon>
        <taxon>Physalacriaceae</taxon>
        <taxon>Armillaria</taxon>
    </lineage>
</organism>
<comment type="caution">
    <text evidence="3">The sequence shown here is derived from an EMBL/GenBank/DDBJ whole genome shotgun (WGS) entry which is preliminary data.</text>
</comment>
<keyword evidence="1" id="KW-0812">Transmembrane</keyword>
<feature type="chain" id="PRO_5041363721" evidence="2">
    <location>
        <begin position="18"/>
        <end position="149"/>
    </location>
</feature>
<name>A0AA39J291_9AGAR</name>
<keyword evidence="1" id="KW-1133">Transmembrane helix</keyword>
<reference evidence="3" key="1">
    <citation type="submission" date="2023-06" db="EMBL/GenBank/DDBJ databases">
        <authorList>
            <consortium name="Lawrence Berkeley National Laboratory"/>
            <person name="Ahrendt S."/>
            <person name="Sahu N."/>
            <person name="Indic B."/>
            <person name="Wong-Bajracharya J."/>
            <person name="Merenyi Z."/>
            <person name="Ke H.-M."/>
            <person name="Monk M."/>
            <person name="Kocsube S."/>
            <person name="Drula E."/>
            <person name="Lipzen A."/>
            <person name="Balint B."/>
            <person name="Henrissat B."/>
            <person name="Andreopoulos B."/>
            <person name="Martin F.M."/>
            <person name="Harder C.B."/>
            <person name="Rigling D."/>
            <person name="Ford K.L."/>
            <person name="Foster G.D."/>
            <person name="Pangilinan J."/>
            <person name="Papanicolaou A."/>
            <person name="Barry K."/>
            <person name="LaButti K."/>
            <person name="Viragh M."/>
            <person name="Koriabine M."/>
            <person name="Yan M."/>
            <person name="Riley R."/>
            <person name="Champramary S."/>
            <person name="Plett K.L."/>
            <person name="Tsai I.J."/>
            <person name="Slot J."/>
            <person name="Sipos G."/>
            <person name="Plett J."/>
            <person name="Nagy L.G."/>
            <person name="Grigoriev I.V."/>
        </authorList>
    </citation>
    <scope>NUCLEOTIDE SEQUENCE</scope>
    <source>
        <strain evidence="3">FPL87.14</strain>
    </source>
</reference>
<proteinExistence type="predicted"/>
<evidence type="ECO:0000313" key="4">
    <source>
        <dbReference type="Proteomes" id="UP001175226"/>
    </source>
</evidence>
<dbReference type="AlphaFoldDB" id="A0AA39J291"/>
<sequence length="149" mass="16962">MLPVCGILAILLATIRPYYVERQSTSLVSLDSSCIPSRHEPFLLLPVRARTCNIRTSKYFRMRRSIEFWLSVLTTLHLITWSHVTVLYLLLVYSVYSTALISRPIDCPPNSRASRETSSDPLICGVPVGFVLMTHFYPKSIQKRAATCR</sequence>
<dbReference type="EMBL" id="JAUEPT010000068">
    <property type="protein sequence ID" value="KAK0434797.1"/>
    <property type="molecule type" value="Genomic_DNA"/>
</dbReference>
<dbReference type="Proteomes" id="UP001175226">
    <property type="component" value="Unassembled WGS sequence"/>
</dbReference>
<feature type="transmembrane region" description="Helical" evidence="1">
    <location>
        <begin position="68"/>
        <end position="93"/>
    </location>
</feature>
<protein>
    <submittedName>
        <fullName evidence="3">Uncharacterized protein</fullName>
    </submittedName>
</protein>
<evidence type="ECO:0000256" key="1">
    <source>
        <dbReference type="SAM" id="Phobius"/>
    </source>
</evidence>
<feature type="signal peptide" evidence="2">
    <location>
        <begin position="1"/>
        <end position="17"/>
    </location>
</feature>
<gene>
    <name evidence="3" type="ORF">EV421DRAFT_1276478</name>
</gene>
<keyword evidence="2" id="KW-0732">Signal</keyword>
<keyword evidence="1" id="KW-0472">Membrane</keyword>
<accession>A0AA39J291</accession>
<evidence type="ECO:0000313" key="3">
    <source>
        <dbReference type="EMBL" id="KAK0434797.1"/>
    </source>
</evidence>
<keyword evidence="4" id="KW-1185">Reference proteome</keyword>